<gene>
    <name evidence="9" type="ORF">EV688_11147</name>
</gene>
<dbReference type="InterPro" id="IPR039426">
    <property type="entry name" value="TonB-dep_rcpt-like"/>
</dbReference>
<evidence type="ECO:0000256" key="3">
    <source>
        <dbReference type="ARBA" id="ARBA00022452"/>
    </source>
</evidence>
<dbReference type="InterPro" id="IPR008969">
    <property type="entry name" value="CarboxyPept-like_regulatory"/>
</dbReference>
<name>A0A4V2SBE1_9GAMM</name>
<proteinExistence type="predicted"/>
<keyword evidence="4" id="KW-0812">Transmembrane</keyword>
<dbReference type="GO" id="GO:0044718">
    <property type="term" value="P:siderophore transmembrane transport"/>
    <property type="evidence" value="ECO:0007669"/>
    <property type="project" value="TreeGrafter"/>
</dbReference>
<dbReference type="Pfam" id="PF13620">
    <property type="entry name" value="CarboxypepD_reg"/>
    <property type="match status" value="1"/>
</dbReference>
<keyword evidence="9" id="KW-0378">Hydrolase</keyword>
<dbReference type="SUPFAM" id="SSF49464">
    <property type="entry name" value="Carboxypeptidase regulatory domain-like"/>
    <property type="match status" value="1"/>
</dbReference>
<dbReference type="GO" id="GO:0009279">
    <property type="term" value="C:cell outer membrane"/>
    <property type="evidence" value="ECO:0007669"/>
    <property type="project" value="UniProtKB-SubCell"/>
</dbReference>
<feature type="domain" description="TonB-dependent transporter Oar-like beta-barrel" evidence="8">
    <location>
        <begin position="359"/>
        <end position="869"/>
    </location>
</feature>
<evidence type="ECO:0000256" key="7">
    <source>
        <dbReference type="SAM" id="SignalP"/>
    </source>
</evidence>
<comment type="subcellular location">
    <subcellularLocation>
        <location evidence="1">Cell outer membrane</location>
        <topology evidence="1">Multi-pass membrane protein</topology>
    </subcellularLocation>
</comment>
<keyword evidence="6" id="KW-0998">Cell outer membrane</keyword>
<reference evidence="9 10" key="1">
    <citation type="submission" date="2019-03" db="EMBL/GenBank/DDBJ databases">
        <title>Genomic Encyclopedia of Type Strains, Phase IV (KMG-IV): sequencing the most valuable type-strain genomes for metagenomic binning, comparative biology and taxonomic classification.</title>
        <authorList>
            <person name="Goeker M."/>
        </authorList>
    </citation>
    <scope>NUCLEOTIDE SEQUENCE [LARGE SCALE GENOMIC DNA]</scope>
    <source>
        <strain evidence="9 10">DSM 23344</strain>
    </source>
</reference>
<evidence type="ECO:0000313" key="9">
    <source>
        <dbReference type="EMBL" id="TCO74890.1"/>
    </source>
</evidence>
<dbReference type="EMBL" id="SLWX01000011">
    <property type="protein sequence ID" value="TCO74890.1"/>
    <property type="molecule type" value="Genomic_DNA"/>
</dbReference>
<evidence type="ECO:0000256" key="6">
    <source>
        <dbReference type="ARBA" id="ARBA00023237"/>
    </source>
</evidence>
<dbReference type="PANTHER" id="PTHR30069:SF46">
    <property type="entry name" value="OAR PROTEIN"/>
    <property type="match status" value="1"/>
</dbReference>
<keyword evidence="7" id="KW-0732">Signal</keyword>
<dbReference type="GO" id="GO:0015344">
    <property type="term" value="F:siderophore uptake transmembrane transporter activity"/>
    <property type="evidence" value="ECO:0007669"/>
    <property type="project" value="TreeGrafter"/>
</dbReference>
<evidence type="ECO:0000256" key="2">
    <source>
        <dbReference type="ARBA" id="ARBA00022448"/>
    </source>
</evidence>
<keyword evidence="5" id="KW-0472">Membrane</keyword>
<dbReference type="Gene3D" id="2.60.40.1120">
    <property type="entry name" value="Carboxypeptidase-like, regulatory domain"/>
    <property type="match status" value="1"/>
</dbReference>
<dbReference type="Gene3D" id="2.40.170.20">
    <property type="entry name" value="TonB-dependent receptor, beta-barrel domain"/>
    <property type="match status" value="1"/>
</dbReference>
<dbReference type="RefSeq" id="WP_162883946.1">
    <property type="nucleotide sequence ID" value="NZ_QQSW01000016.1"/>
</dbReference>
<keyword evidence="3" id="KW-1134">Transmembrane beta strand</keyword>
<keyword evidence="9" id="KW-0121">Carboxypeptidase</keyword>
<protein>
    <submittedName>
        <fullName evidence="9">Carboxypeptidase family protein</fullName>
    </submittedName>
</protein>
<evidence type="ECO:0000256" key="1">
    <source>
        <dbReference type="ARBA" id="ARBA00004571"/>
    </source>
</evidence>
<dbReference type="InterPro" id="IPR036942">
    <property type="entry name" value="Beta-barrel_TonB_sf"/>
</dbReference>
<feature type="signal peptide" evidence="7">
    <location>
        <begin position="1"/>
        <end position="33"/>
    </location>
</feature>
<comment type="caution">
    <text evidence="9">The sequence shown here is derived from an EMBL/GenBank/DDBJ whole genome shotgun (WGS) entry which is preliminary data.</text>
</comment>
<feature type="chain" id="PRO_5020442183" evidence="7">
    <location>
        <begin position="34"/>
        <end position="1091"/>
    </location>
</feature>
<sequence>MRTTKMKRGVAKPLLARCALYACIATVSQQSMAQITSATVNGAVVDQSGNAISGATVTIVHEPTAATKSSTSGDRGSFFQSGMRVGGPYTITIKAPGYREQQVEDLYFQPGSQPVLRLRLEREGSAAIEEVLVTAQAMGSDIANGVGSDYSAEDISNQPATKRDLIRTLIRDPLANSQGEGNLSVAGVNPRFNGLSIDGSLQQDDFGLGSNTYATARSPINLDAVESASLLASDYSVIISGFTGGLVNVTTKSGTNEWDGSAFYYYQDESFIGDTFAGDQTFEPGEFEEKEYGVTLGGPIIKDRLFFFASYDEYESASASDFRNFDENNGIQPGFFDALRQLTIDTYDYDPGTRPGTANTPVTSERLLTKIDWNINADHRASFTYQSTEEFGTSVGGNELQSAWYDIPVDLKAYTAQLFSDWTPNLSTTLRANFKEFERGQICRAGPDVGAIELNDLDPETLAGTPLDGLLTRTGVDIVMGCDRFRHANDFSDERLQLFASADYQAGDHLITMGGEWEEFELFNVFVQSSRGRYRFFDFQDFLNRDATVEYLNANSNNAADGAAEWGYDKLALFLQDTWQVSDVLEVTLGMRYEQFVQDDKPQFSADVLRDYGVNSSNNLDGADLWLPRVGFRWDAAPRTTVTGGFGRFAGGEPKVWISNAFQPITVFARGDFSNVDPFNVPMELQNQVAAGTGIPIDVISEDFELPSDWKASLRVDQQFDAKFGGINLGEDYFVTAQYLYTQMEDGFLWRNLSQTTLTDAQPLGVAPDGRPIYADLSDLGILNVTELGNASGAESHVLSFSLGKRFDNGFEFQIGYAYQDVETVAEGTSSRGISSWRGITSPDRNNPQARTSPFQIEHAFKFNFAYERELFAGLNTRIDLFGQLLHQGNYTPTFDVSNSNSLFGRAGAGENPFDNNPLYIPTGAGDSAVVYAEGFDRDGFLDWIDRKGLGSGIAEVNGETASWTNIWDLRIQQELPGIPGMDRFVGENRFKLQLDIENVLNLINDEWGQFNNGPGNNQSAIVRADLVSAADLAANGVDGAIALTGDAPRTTCVSSGDCVYRYNTFRDLQTGFTSPSNSVYRIRLGIRMDF</sequence>
<dbReference type="PANTHER" id="PTHR30069">
    <property type="entry name" value="TONB-DEPENDENT OUTER MEMBRANE RECEPTOR"/>
    <property type="match status" value="1"/>
</dbReference>
<dbReference type="InterPro" id="IPR057601">
    <property type="entry name" value="Oar-like_b-barrel"/>
</dbReference>
<keyword evidence="9" id="KW-0645">Protease</keyword>
<keyword evidence="10" id="KW-1185">Reference proteome</keyword>
<dbReference type="Proteomes" id="UP000294980">
    <property type="component" value="Unassembled WGS sequence"/>
</dbReference>
<evidence type="ECO:0000256" key="5">
    <source>
        <dbReference type="ARBA" id="ARBA00023136"/>
    </source>
</evidence>
<evidence type="ECO:0000313" key="10">
    <source>
        <dbReference type="Proteomes" id="UP000294980"/>
    </source>
</evidence>
<organism evidence="9 10">
    <name type="scientific">Chromatocurvus halotolerans</name>
    <dbReference type="NCBI Taxonomy" id="1132028"/>
    <lineage>
        <taxon>Bacteria</taxon>
        <taxon>Pseudomonadati</taxon>
        <taxon>Pseudomonadota</taxon>
        <taxon>Gammaproteobacteria</taxon>
        <taxon>Cellvibrionales</taxon>
        <taxon>Halieaceae</taxon>
        <taxon>Chromatocurvus</taxon>
    </lineage>
</organism>
<accession>A0A4V2SBE1</accession>
<keyword evidence="2" id="KW-0813">Transport</keyword>
<evidence type="ECO:0000259" key="8">
    <source>
        <dbReference type="Pfam" id="PF25183"/>
    </source>
</evidence>
<dbReference type="Pfam" id="PF25183">
    <property type="entry name" value="OMP_b-brl_4"/>
    <property type="match status" value="2"/>
</dbReference>
<feature type="domain" description="TonB-dependent transporter Oar-like beta-barrel" evidence="8">
    <location>
        <begin position="250"/>
        <end position="321"/>
    </location>
</feature>
<dbReference type="GO" id="GO:0004180">
    <property type="term" value="F:carboxypeptidase activity"/>
    <property type="evidence" value="ECO:0007669"/>
    <property type="project" value="UniProtKB-KW"/>
</dbReference>
<dbReference type="SUPFAM" id="SSF56935">
    <property type="entry name" value="Porins"/>
    <property type="match status" value="1"/>
</dbReference>
<dbReference type="AlphaFoldDB" id="A0A4V2SBE1"/>
<evidence type="ECO:0000256" key="4">
    <source>
        <dbReference type="ARBA" id="ARBA00022692"/>
    </source>
</evidence>